<feature type="transmembrane region" description="Helical" evidence="10">
    <location>
        <begin position="64"/>
        <end position="84"/>
    </location>
</feature>
<dbReference type="InterPro" id="IPR004648">
    <property type="entry name" value="Oligpept_transpt"/>
</dbReference>
<feature type="transmembrane region" description="Helical" evidence="10">
    <location>
        <begin position="698"/>
        <end position="719"/>
    </location>
</feature>
<evidence type="ECO:0000313" key="11">
    <source>
        <dbReference type="EMBL" id="CAK9235223.1"/>
    </source>
</evidence>
<comment type="subcellular location">
    <subcellularLocation>
        <location evidence="1">Membrane</location>
        <topology evidence="1">Multi-pass membrane protein</topology>
    </subcellularLocation>
</comment>
<feature type="transmembrane region" description="Helical" evidence="10">
    <location>
        <begin position="669"/>
        <end position="686"/>
    </location>
</feature>
<evidence type="ECO:0000256" key="1">
    <source>
        <dbReference type="ARBA" id="ARBA00004141"/>
    </source>
</evidence>
<comment type="similarity">
    <text evidence="2">Belongs to the oligopeptide OPT transporter (TC 2.A.67.1) family.</text>
</comment>
<evidence type="ECO:0000256" key="7">
    <source>
        <dbReference type="ARBA" id="ARBA00022989"/>
    </source>
</evidence>
<feature type="transmembrane region" description="Helical" evidence="10">
    <location>
        <begin position="278"/>
        <end position="298"/>
    </location>
</feature>
<feature type="transmembrane region" description="Helical" evidence="10">
    <location>
        <begin position="91"/>
        <end position="110"/>
    </location>
</feature>
<keyword evidence="4 10" id="KW-0812">Transmembrane</keyword>
<evidence type="ECO:0000256" key="2">
    <source>
        <dbReference type="ARBA" id="ARBA00005484"/>
    </source>
</evidence>
<dbReference type="NCBIfam" id="TIGR00727">
    <property type="entry name" value="ISP4_OPT"/>
    <property type="match status" value="1"/>
</dbReference>
<feature type="transmembrane region" description="Helical" evidence="10">
    <location>
        <begin position="171"/>
        <end position="191"/>
    </location>
</feature>
<feature type="transmembrane region" description="Helical" evidence="10">
    <location>
        <begin position="305"/>
        <end position="323"/>
    </location>
</feature>
<dbReference type="EMBL" id="OZ019900">
    <property type="protein sequence ID" value="CAK9235223.1"/>
    <property type="molecule type" value="Genomic_DNA"/>
</dbReference>
<accession>A0ABP0V1Y2</accession>
<feature type="transmembrane region" description="Helical" evidence="10">
    <location>
        <begin position="137"/>
        <end position="159"/>
    </location>
</feature>
<keyword evidence="6" id="KW-0653">Protein transport</keyword>
<feature type="transmembrane region" description="Helical" evidence="10">
    <location>
        <begin position="382"/>
        <end position="403"/>
    </location>
</feature>
<proteinExistence type="inferred from homology"/>
<evidence type="ECO:0000313" key="12">
    <source>
        <dbReference type="Proteomes" id="UP001497512"/>
    </source>
</evidence>
<feature type="region of interest" description="Disordered" evidence="9">
    <location>
        <begin position="1"/>
        <end position="25"/>
    </location>
</feature>
<feature type="transmembrane region" description="Helical" evidence="10">
    <location>
        <begin position="203"/>
        <end position="219"/>
    </location>
</feature>
<feature type="transmembrane region" description="Helical" evidence="10">
    <location>
        <begin position="620"/>
        <end position="638"/>
    </location>
</feature>
<protein>
    <recommendedName>
        <fullName evidence="13">Oligopeptide transporter</fullName>
    </recommendedName>
</protein>
<evidence type="ECO:0000256" key="10">
    <source>
        <dbReference type="SAM" id="Phobius"/>
    </source>
</evidence>
<keyword evidence="5" id="KW-0571">Peptide transport</keyword>
<dbReference type="Pfam" id="PF03169">
    <property type="entry name" value="OPT"/>
    <property type="match status" value="1"/>
</dbReference>
<keyword evidence="7 10" id="KW-1133">Transmembrane helix</keyword>
<reference evidence="11" key="1">
    <citation type="submission" date="2024-02" db="EMBL/GenBank/DDBJ databases">
        <authorList>
            <consortium name="ELIXIR-Norway"/>
            <consortium name="Elixir Norway"/>
        </authorList>
    </citation>
    <scope>NUCLEOTIDE SEQUENCE</scope>
</reference>
<dbReference type="NCBIfam" id="TIGR00728">
    <property type="entry name" value="OPT_sfam"/>
    <property type="match status" value="1"/>
</dbReference>
<name>A0ABP0V1Y2_9BRYO</name>
<organism evidence="11 12">
    <name type="scientific">Sphagnum troendelagicum</name>
    <dbReference type="NCBI Taxonomy" id="128251"/>
    <lineage>
        <taxon>Eukaryota</taxon>
        <taxon>Viridiplantae</taxon>
        <taxon>Streptophyta</taxon>
        <taxon>Embryophyta</taxon>
        <taxon>Bryophyta</taxon>
        <taxon>Sphagnophytina</taxon>
        <taxon>Sphagnopsida</taxon>
        <taxon>Sphagnales</taxon>
        <taxon>Sphagnaceae</taxon>
        <taxon>Sphagnum</taxon>
    </lineage>
</organism>
<keyword evidence="3" id="KW-0813">Transport</keyword>
<gene>
    <name evidence="11" type="ORF">CSSPTR1EN2_LOCUS22609</name>
</gene>
<feature type="transmembrane region" description="Helical" evidence="10">
    <location>
        <begin position="435"/>
        <end position="456"/>
    </location>
</feature>
<evidence type="ECO:0000256" key="4">
    <source>
        <dbReference type="ARBA" id="ARBA00022692"/>
    </source>
</evidence>
<evidence type="ECO:0000256" key="3">
    <source>
        <dbReference type="ARBA" id="ARBA00022448"/>
    </source>
</evidence>
<dbReference type="InterPro" id="IPR004813">
    <property type="entry name" value="OPT"/>
</dbReference>
<sequence>MGSEGDEYSEKGGDPVLVLNPGDGRDAIRNLEMGRGGNEDESPVEQVRLTVPTTDDPTLPVWTFRMWTVGLFVCILLSFFNQFFAFRWVPLFIAAQVASLPLGKFMAATLPTRPVRLPFTKWEFSLNPGPFNRKEHVLIIIFANAGTAFGNGSAYAVGIITIIKAFYKRKIGFFAGLMVVITTQVLGYGWAGFMRKYLVDPAHMWWPLNLVQVSICRTLHEPETGKGLKRIQFFVIVLVLSFSYYIFPSYMFIMLTSFSWVCWAWPNSVTAHQVGSGVSGLGMGALSLDWAGIAAYLGSPLVSPFFASVNIIVGFIIVIYIVTPATYRLNVYNAKTFPIFSGGLFQANGQYYDITTVVDSNFELNLTAYEEVGNIHFSTSFALAYGFGFAGLAATVSHVALFYGKEIWLCTRASFKKNEVDVHTRLMRRYKDIPSWWFLILTIVGIGAAIGTVEGYKSQLQLPWWGVLFACVLGCFFTLPNGVIAATTNQMSPLNVITEYVLGYILPGKPIANVCFKVFGYISMVQAVSFLQDFKLGHYMKIPPRSMFVVQIIGTIVAAVVNVGVAWWLLTTIENICDIYLLPPGSPWTCPDDMVFFDASEIWGLVGPKRIFGKLGEYSAINWFWLGGLLAPVPVYILHRYYPKVKLFRLINMPILLGATGIMPPAVAVNFTSWFIVAFIFNFLIYRYRKSWWQRYNYILSGGLDSGVAILGVFVYVTFQLENKNLNWWGNNIDGCTYATCPTQPGVNITGCPVF</sequence>
<evidence type="ECO:0008006" key="13">
    <source>
        <dbReference type="Google" id="ProtNLM"/>
    </source>
</evidence>
<keyword evidence="12" id="KW-1185">Reference proteome</keyword>
<dbReference type="Proteomes" id="UP001497512">
    <property type="component" value="Chromosome 8"/>
</dbReference>
<feature type="transmembrane region" description="Helical" evidence="10">
    <location>
        <begin position="231"/>
        <end position="258"/>
    </location>
</feature>
<feature type="transmembrane region" description="Helical" evidence="10">
    <location>
        <begin position="462"/>
        <end position="484"/>
    </location>
</feature>
<evidence type="ECO:0000256" key="5">
    <source>
        <dbReference type="ARBA" id="ARBA00022856"/>
    </source>
</evidence>
<evidence type="ECO:0000256" key="9">
    <source>
        <dbReference type="SAM" id="MobiDB-lite"/>
    </source>
</evidence>
<feature type="transmembrane region" description="Helical" evidence="10">
    <location>
        <begin position="548"/>
        <end position="570"/>
    </location>
</feature>
<evidence type="ECO:0000256" key="8">
    <source>
        <dbReference type="ARBA" id="ARBA00023136"/>
    </source>
</evidence>
<keyword evidence="8 10" id="KW-0472">Membrane</keyword>
<dbReference type="PANTHER" id="PTHR22601">
    <property type="entry name" value="ISP4 LIKE PROTEIN"/>
    <property type="match status" value="1"/>
</dbReference>
<evidence type="ECO:0000256" key="6">
    <source>
        <dbReference type="ARBA" id="ARBA00022927"/>
    </source>
</evidence>